<dbReference type="EMBL" id="JBJIAB010000027">
    <property type="protein sequence ID" value="MFL0167092.1"/>
    <property type="molecule type" value="Genomic_DNA"/>
</dbReference>
<proteinExistence type="predicted"/>
<accession>A0ABW8S8P5</accession>
<evidence type="ECO:0000313" key="1">
    <source>
        <dbReference type="EMBL" id="MFL0167092.1"/>
    </source>
</evidence>
<dbReference type="Proteomes" id="UP001623600">
    <property type="component" value="Unassembled WGS sequence"/>
</dbReference>
<protein>
    <submittedName>
        <fullName evidence="1">Uncharacterized protein</fullName>
    </submittedName>
</protein>
<dbReference type="RefSeq" id="WP_406762070.1">
    <property type="nucleotide sequence ID" value="NZ_JBJIAB010000027.1"/>
</dbReference>
<name>A0ABW8S8P5_9CLOT</name>
<reference evidence="1 2" key="1">
    <citation type="submission" date="2024-11" db="EMBL/GenBank/DDBJ databases">
        <authorList>
            <person name="Heng Y.C."/>
            <person name="Lim A.C.H."/>
            <person name="Lee J.K.Y."/>
            <person name="Kittelmann S."/>
        </authorList>
    </citation>
    <scope>NUCLEOTIDE SEQUENCE [LARGE SCALE GENOMIC DNA]</scope>
    <source>
        <strain evidence="1 2">WILCCON 0112</strain>
    </source>
</reference>
<gene>
    <name evidence="1" type="ORF">ACJDTP_18640</name>
</gene>
<evidence type="ECO:0000313" key="2">
    <source>
        <dbReference type="Proteomes" id="UP001623600"/>
    </source>
</evidence>
<comment type="caution">
    <text evidence="1">The sequence shown here is derived from an EMBL/GenBank/DDBJ whole genome shotgun (WGS) entry which is preliminary data.</text>
</comment>
<organism evidence="1 2">
    <name type="scientific">Candidatus Clostridium helianthi</name>
    <dbReference type="NCBI Taxonomy" id="3381660"/>
    <lineage>
        <taxon>Bacteria</taxon>
        <taxon>Bacillati</taxon>
        <taxon>Bacillota</taxon>
        <taxon>Clostridia</taxon>
        <taxon>Eubacteriales</taxon>
        <taxon>Clostridiaceae</taxon>
        <taxon>Clostridium</taxon>
    </lineage>
</organism>
<keyword evidence="2" id="KW-1185">Reference proteome</keyword>
<sequence>MRVELMCISAEIEHIFVQYDYENFSAPIYFRFSIRKPINDKHKDLK</sequence>